<dbReference type="InterPro" id="IPR010158">
    <property type="entry name" value="Amidase_Cbmase"/>
</dbReference>
<dbReference type="PANTHER" id="PTHR32494">
    <property type="entry name" value="ALLANTOATE DEIMINASE-RELATED"/>
    <property type="match status" value="1"/>
</dbReference>
<dbReference type="AlphaFoldDB" id="A0AAE2MG21"/>
<evidence type="ECO:0000313" key="3">
    <source>
        <dbReference type="Proteomes" id="UP000538507"/>
    </source>
</evidence>
<reference evidence="2 3" key="1">
    <citation type="submission" date="2020-08" db="EMBL/GenBank/DDBJ databases">
        <title>Genomic Encyclopedia of Type Strains, Phase IV (KMG-V): Genome sequencing to study the core and pangenomes of soil and plant-associated prokaryotes.</title>
        <authorList>
            <person name="Whitman W."/>
        </authorList>
    </citation>
    <scope>NUCLEOTIDE SEQUENCE [LARGE SCALE GENOMIC DNA]</scope>
    <source>
        <strain evidence="2 3">SEMIA 415</strain>
    </source>
</reference>
<dbReference type="Pfam" id="PF01546">
    <property type="entry name" value="Peptidase_M20"/>
    <property type="match status" value="1"/>
</dbReference>
<dbReference type="InterPro" id="IPR002933">
    <property type="entry name" value="Peptidase_M20"/>
</dbReference>
<sequence>MSHRSIDSSRLLGRIAELGEIGRDAGGRLVRLGDGHDAQMIAGIAPSAMIFVPSRGGISHNPKEFTADTELVAGANILLDVVCGLATGELPK</sequence>
<comment type="caution">
    <text evidence="2">The sequence shown here is derived from an EMBL/GenBank/DDBJ whole genome shotgun (WGS) entry which is preliminary data.</text>
</comment>
<name>A0AAE2MG21_RHILE</name>
<organism evidence="2 3">
    <name type="scientific">Rhizobium leguminosarum</name>
    <dbReference type="NCBI Taxonomy" id="384"/>
    <lineage>
        <taxon>Bacteria</taxon>
        <taxon>Pseudomonadati</taxon>
        <taxon>Pseudomonadota</taxon>
        <taxon>Alphaproteobacteria</taxon>
        <taxon>Hyphomicrobiales</taxon>
        <taxon>Rhizobiaceae</taxon>
        <taxon>Rhizobium/Agrobacterium group</taxon>
        <taxon>Rhizobium</taxon>
    </lineage>
</organism>
<protein>
    <submittedName>
        <fullName evidence="2">Acetylornithine deacetylase/succinyl-diaminopimelate desuccinylase-like protein</fullName>
    </submittedName>
</protein>
<dbReference type="GO" id="GO:0016813">
    <property type="term" value="F:hydrolase activity, acting on carbon-nitrogen (but not peptide) bonds, in linear amidines"/>
    <property type="evidence" value="ECO:0007669"/>
    <property type="project" value="InterPro"/>
</dbReference>
<dbReference type="Gene3D" id="3.40.630.10">
    <property type="entry name" value="Zn peptidases"/>
    <property type="match status" value="1"/>
</dbReference>
<gene>
    <name evidence="2" type="ORF">GGE16_000784</name>
</gene>
<dbReference type="EMBL" id="JACIGO010000001">
    <property type="protein sequence ID" value="MBB4288768.1"/>
    <property type="molecule type" value="Genomic_DNA"/>
</dbReference>
<dbReference type="SUPFAM" id="SSF53187">
    <property type="entry name" value="Zn-dependent exopeptidases"/>
    <property type="match status" value="1"/>
</dbReference>
<proteinExistence type="predicted"/>
<evidence type="ECO:0000256" key="1">
    <source>
        <dbReference type="ARBA" id="ARBA00022801"/>
    </source>
</evidence>
<accession>A0AAE2MG21</accession>
<dbReference type="PANTHER" id="PTHR32494:SF5">
    <property type="entry name" value="ALLANTOATE AMIDOHYDROLASE"/>
    <property type="match status" value="1"/>
</dbReference>
<keyword evidence="1" id="KW-0378">Hydrolase</keyword>
<dbReference type="Proteomes" id="UP000538507">
    <property type="component" value="Unassembled WGS sequence"/>
</dbReference>
<evidence type="ECO:0000313" key="2">
    <source>
        <dbReference type="EMBL" id="MBB4288768.1"/>
    </source>
</evidence>